<dbReference type="EMBL" id="BARU01023963">
    <property type="protein sequence ID" value="GAH59218.1"/>
    <property type="molecule type" value="Genomic_DNA"/>
</dbReference>
<dbReference type="InterPro" id="IPR003781">
    <property type="entry name" value="CoA-bd"/>
</dbReference>
<dbReference type="Gene3D" id="3.40.50.720">
    <property type="entry name" value="NAD(P)-binding Rossmann-like Domain"/>
    <property type="match status" value="1"/>
</dbReference>
<dbReference type="SUPFAM" id="SSF51735">
    <property type="entry name" value="NAD(P)-binding Rossmann-fold domains"/>
    <property type="match status" value="1"/>
</dbReference>
<name>X1INV1_9ZZZZ</name>
<dbReference type="PANTHER" id="PTHR42793:SF1">
    <property type="entry name" value="PEPTIDYL-LYSINE N-ACETYLTRANSFERASE PATZ"/>
    <property type="match status" value="1"/>
</dbReference>
<gene>
    <name evidence="2" type="ORF">S03H2_38827</name>
</gene>
<organism evidence="2">
    <name type="scientific">marine sediment metagenome</name>
    <dbReference type="NCBI Taxonomy" id="412755"/>
    <lineage>
        <taxon>unclassified sequences</taxon>
        <taxon>metagenomes</taxon>
        <taxon>ecological metagenomes</taxon>
    </lineage>
</organism>
<dbReference type="Pfam" id="PF13380">
    <property type="entry name" value="CoA_binding_2"/>
    <property type="match status" value="1"/>
</dbReference>
<comment type="caution">
    <text evidence="2">The sequence shown here is derived from an EMBL/GenBank/DDBJ whole genome shotgun (WGS) entry which is preliminary data.</text>
</comment>
<protein>
    <recommendedName>
        <fullName evidence="1">CoA-binding domain-containing protein</fullName>
    </recommendedName>
</protein>
<proteinExistence type="predicted"/>
<feature type="domain" description="CoA-binding" evidence="1">
    <location>
        <begin position="23"/>
        <end position="118"/>
    </location>
</feature>
<feature type="non-terminal residue" evidence="2">
    <location>
        <position position="162"/>
    </location>
</feature>
<evidence type="ECO:0000313" key="2">
    <source>
        <dbReference type="EMBL" id="GAH59218.1"/>
    </source>
</evidence>
<dbReference type="SMART" id="SM00881">
    <property type="entry name" value="CoA_binding"/>
    <property type="match status" value="1"/>
</dbReference>
<sequence length="162" mass="18345">MFNFILLMTPSKSSNLNVKDLSFINNIESMAVIGPSKKRNYFFLFNHQENFKGDLYAIHPTVKEIPNFPKENIYSSIRDIPGKVDFAFITVPAAQVLKVIDECAEKGVKLVSIFSAEFSDAGTEKGRRLEEEIIKRAQNKVRILGPNGMGLFYPRLGIAWRS</sequence>
<evidence type="ECO:0000259" key="1">
    <source>
        <dbReference type="SMART" id="SM00881"/>
    </source>
</evidence>
<dbReference type="AlphaFoldDB" id="X1INV1"/>
<dbReference type="InterPro" id="IPR036291">
    <property type="entry name" value="NAD(P)-bd_dom_sf"/>
</dbReference>
<dbReference type="PANTHER" id="PTHR42793">
    <property type="entry name" value="COA BINDING DOMAIN CONTAINING PROTEIN"/>
    <property type="match status" value="1"/>
</dbReference>
<accession>X1INV1</accession>
<reference evidence="2" key="1">
    <citation type="journal article" date="2014" name="Front. Microbiol.">
        <title>High frequency of phylogenetically diverse reductive dehalogenase-homologous genes in deep subseafloor sedimentary metagenomes.</title>
        <authorList>
            <person name="Kawai M."/>
            <person name="Futagami T."/>
            <person name="Toyoda A."/>
            <person name="Takaki Y."/>
            <person name="Nishi S."/>
            <person name="Hori S."/>
            <person name="Arai W."/>
            <person name="Tsubouchi T."/>
            <person name="Morono Y."/>
            <person name="Uchiyama I."/>
            <person name="Ito T."/>
            <person name="Fujiyama A."/>
            <person name="Inagaki F."/>
            <person name="Takami H."/>
        </authorList>
    </citation>
    <scope>NUCLEOTIDE SEQUENCE</scope>
    <source>
        <strain evidence="2">Expedition CK06-06</strain>
    </source>
</reference>